<keyword evidence="9" id="KW-0812">Transmembrane</keyword>
<dbReference type="SUPFAM" id="SSF55874">
    <property type="entry name" value="ATPase domain of HSP90 chaperone/DNA topoisomerase II/histidine kinase"/>
    <property type="match status" value="1"/>
</dbReference>
<keyword evidence="3" id="KW-0597">Phosphoprotein</keyword>
<organism evidence="11 12">
    <name type="scientific">Nonomuraea spiralis</name>
    <dbReference type="NCBI Taxonomy" id="46182"/>
    <lineage>
        <taxon>Bacteria</taxon>
        <taxon>Bacillati</taxon>
        <taxon>Actinomycetota</taxon>
        <taxon>Actinomycetes</taxon>
        <taxon>Streptosporangiales</taxon>
        <taxon>Streptosporangiaceae</taxon>
        <taxon>Nonomuraea</taxon>
    </lineage>
</organism>
<evidence type="ECO:0000256" key="3">
    <source>
        <dbReference type="ARBA" id="ARBA00022553"/>
    </source>
</evidence>
<evidence type="ECO:0000313" key="11">
    <source>
        <dbReference type="EMBL" id="MFB9207618.1"/>
    </source>
</evidence>
<dbReference type="Pfam" id="PF23539">
    <property type="entry name" value="DUF7134"/>
    <property type="match status" value="1"/>
</dbReference>
<evidence type="ECO:0000256" key="6">
    <source>
        <dbReference type="ARBA" id="ARBA00022777"/>
    </source>
</evidence>
<comment type="catalytic activity">
    <reaction evidence="1">
        <text>ATP + protein L-histidine = ADP + protein N-phospho-L-histidine.</text>
        <dbReference type="EC" id="2.7.13.3"/>
    </reaction>
</comment>
<dbReference type="InterPro" id="IPR050482">
    <property type="entry name" value="Sensor_HK_TwoCompSys"/>
</dbReference>
<dbReference type="RefSeq" id="WP_189651323.1">
    <property type="nucleotide sequence ID" value="NZ_BMRC01000018.1"/>
</dbReference>
<feature type="transmembrane region" description="Helical" evidence="9">
    <location>
        <begin position="93"/>
        <end position="126"/>
    </location>
</feature>
<dbReference type="InterPro" id="IPR003594">
    <property type="entry name" value="HATPase_dom"/>
</dbReference>
<evidence type="ECO:0000313" key="12">
    <source>
        <dbReference type="Proteomes" id="UP001589647"/>
    </source>
</evidence>
<name>A0ABV5IU85_9ACTN</name>
<evidence type="ECO:0000256" key="7">
    <source>
        <dbReference type="ARBA" id="ARBA00022840"/>
    </source>
</evidence>
<evidence type="ECO:0000256" key="1">
    <source>
        <dbReference type="ARBA" id="ARBA00000085"/>
    </source>
</evidence>
<sequence length="426" mass="45213">MRQRPFLAARIDQWSRRHPRRLDVALAALLWLVFGLWSAWAGPPAFLLATAAILPLAVRRRHPVAVLVWTAVLFGIQLVFIDEPLPANIPQGIVIYSVAAHVASLTIRLLGLGAALAGAVLAALRWSTPPDYMANVIETSVFLAALSVLVWVNGNLVRGRQANVRALHEANTRLEESRLQRERFAAQQRRIAAAQEIHDIVAHSLTVVIVQADGAEYAARHAEPWDRADAADAVATIGRTARSALTEVRGVIEVLRDPDTGPDEPGGGRPAQAGSAEMLQLVESVRAAGLLVDVEAERAVLDSVPSAVRSAVLRVVQESLTNVLKHAGPHATARVTLRRAGPGITIRVEDDGVGARQAGRPQPPATSYGLVGMAERLRELGGVLETGSPTGGGFVVEAAIPITVATGPARPIPWGAAPDGREGGGR</sequence>
<dbReference type="SMART" id="SM00387">
    <property type="entry name" value="HATPase_c"/>
    <property type="match status" value="1"/>
</dbReference>
<keyword evidence="12" id="KW-1185">Reference proteome</keyword>
<evidence type="ECO:0000256" key="8">
    <source>
        <dbReference type="ARBA" id="ARBA00023012"/>
    </source>
</evidence>
<dbReference type="EC" id="2.7.13.3" evidence="2"/>
<evidence type="ECO:0000256" key="9">
    <source>
        <dbReference type="SAM" id="Phobius"/>
    </source>
</evidence>
<protein>
    <recommendedName>
        <fullName evidence="2">histidine kinase</fullName>
        <ecNumber evidence="2">2.7.13.3</ecNumber>
    </recommendedName>
</protein>
<dbReference type="Gene3D" id="1.20.5.1930">
    <property type="match status" value="1"/>
</dbReference>
<feature type="transmembrane region" description="Helical" evidence="9">
    <location>
        <begin position="65"/>
        <end position="81"/>
    </location>
</feature>
<keyword evidence="8" id="KW-0902">Two-component regulatory system</keyword>
<dbReference type="InterPro" id="IPR036890">
    <property type="entry name" value="HATPase_C_sf"/>
</dbReference>
<feature type="domain" description="Histidine kinase/HSP90-like ATPase" evidence="10">
    <location>
        <begin position="307"/>
        <end position="404"/>
    </location>
</feature>
<dbReference type="Pfam" id="PF07730">
    <property type="entry name" value="HisKA_3"/>
    <property type="match status" value="1"/>
</dbReference>
<keyword evidence="6 11" id="KW-0418">Kinase</keyword>
<dbReference type="Pfam" id="PF02518">
    <property type="entry name" value="HATPase_c"/>
    <property type="match status" value="1"/>
</dbReference>
<dbReference type="Proteomes" id="UP001589647">
    <property type="component" value="Unassembled WGS sequence"/>
</dbReference>
<dbReference type="PANTHER" id="PTHR24421:SF10">
    <property type="entry name" value="NITRATE_NITRITE SENSOR PROTEIN NARQ"/>
    <property type="match status" value="1"/>
</dbReference>
<proteinExistence type="predicted"/>
<comment type="caution">
    <text evidence="11">The sequence shown here is derived from an EMBL/GenBank/DDBJ whole genome shotgun (WGS) entry which is preliminary data.</text>
</comment>
<keyword evidence="9" id="KW-1133">Transmembrane helix</keyword>
<keyword evidence="4" id="KW-0808">Transferase</keyword>
<keyword evidence="9" id="KW-0472">Membrane</keyword>
<feature type="transmembrane region" description="Helical" evidence="9">
    <location>
        <begin position="132"/>
        <end position="152"/>
    </location>
</feature>
<dbReference type="EMBL" id="JBHMEI010000063">
    <property type="protein sequence ID" value="MFB9207618.1"/>
    <property type="molecule type" value="Genomic_DNA"/>
</dbReference>
<keyword evidence="5" id="KW-0547">Nucleotide-binding</keyword>
<reference evidence="11 12" key="1">
    <citation type="submission" date="2024-09" db="EMBL/GenBank/DDBJ databases">
        <authorList>
            <person name="Sun Q."/>
            <person name="Mori K."/>
        </authorList>
    </citation>
    <scope>NUCLEOTIDE SEQUENCE [LARGE SCALE GENOMIC DNA]</scope>
    <source>
        <strain evidence="11 12">CCM 3426</strain>
    </source>
</reference>
<keyword evidence="7" id="KW-0067">ATP-binding</keyword>
<evidence type="ECO:0000256" key="4">
    <source>
        <dbReference type="ARBA" id="ARBA00022679"/>
    </source>
</evidence>
<dbReference type="PANTHER" id="PTHR24421">
    <property type="entry name" value="NITRATE/NITRITE SENSOR PROTEIN NARX-RELATED"/>
    <property type="match status" value="1"/>
</dbReference>
<dbReference type="CDD" id="cd16917">
    <property type="entry name" value="HATPase_UhpB-NarQ-NarX-like"/>
    <property type="match status" value="1"/>
</dbReference>
<evidence type="ECO:0000256" key="5">
    <source>
        <dbReference type="ARBA" id="ARBA00022741"/>
    </source>
</evidence>
<evidence type="ECO:0000259" key="10">
    <source>
        <dbReference type="SMART" id="SM00387"/>
    </source>
</evidence>
<dbReference type="InterPro" id="IPR055558">
    <property type="entry name" value="DUF7134"/>
</dbReference>
<gene>
    <name evidence="11" type="ORF">ACFFV7_41000</name>
</gene>
<accession>A0ABV5IU85</accession>
<dbReference type="InterPro" id="IPR011712">
    <property type="entry name" value="Sig_transdc_His_kin_sub3_dim/P"/>
</dbReference>
<dbReference type="GO" id="GO:0016301">
    <property type="term" value="F:kinase activity"/>
    <property type="evidence" value="ECO:0007669"/>
    <property type="project" value="UniProtKB-KW"/>
</dbReference>
<evidence type="ECO:0000256" key="2">
    <source>
        <dbReference type="ARBA" id="ARBA00012438"/>
    </source>
</evidence>
<dbReference type="Gene3D" id="3.30.565.10">
    <property type="entry name" value="Histidine kinase-like ATPase, C-terminal domain"/>
    <property type="match status" value="1"/>
</dbReference>